<dbReference type="InterPro" id="IPR050638">
    <property type="entry name" value="AA-Vitamin_Transporters"/>
</dbReference>
<dbReference type="Proteomes" id="UP000016223">
    <property type="component" value="Chromosome 1"/>
</dbReference>
<evidence type="ECO:0000259" key="6">
    <source>
        <dbReference type="Pfam" id="PF00892"/>
    </source>
</evidence>
<feature type="transmembrane region" description="Helical" evidence="5">
    <location>
        <begin position="99"/>
        <end position="119"/>
    </location>
</feature>
<proteinExistence type="predicted"/>
<evidence type="ECO:0000256" key="5">
    <source>
        <dbReference type="SAM" id="Phobius"/>
    </source>
</evidence>
<reference evidence="7 8" key="1">
    <citation type="submission" date="2012-10" db="EMBL/GenBank/DDBJ databases">
        <title>Genome sequence of Variovorax paradoxus B4.</title>
        <authorList>
            <person name="Schuldes J."/>
            <person name="Brandt U."/>
            <person name="Hiessl S."/>
            <person name="Wuebbeler J.H."/>
            <person name="Thuermer A."/>
            <person name="Steinbuechel A."/>
            <person name="Daniel R."/>
        </authorList>
    </citation>
    <scope>NUCLEOTIDE SEQUENCE [LARGE SCALE GENOMIC DNA]</scope>
    <source>
        <strain evidence="7 8">B4</strain>
    </source>
</reference>
<evidence type="ECO:0000256" key="4">
    <source>
        <dbReference type="ARBA" id="ARBA00023136"/>
    </source>
</evidence>
<sequence length="130" mass="13711">MVTAAGALWLPRPAVSWKAVVFMSLTVFTEQFLLQFFGIAFGRPGGLTAFIVQTQALFTVAFAALMFGDRPSTQQMFGVSGALTGLFVIGLTLNGSVPALAFALTLASALSWAAGNLVIKQLSQVNARKP</sequence>
<keyword evidence="3 5" id="KW-1133">Transmembrane helix</keyword>
<evidence type="ECO:0000256" key="1">
    <source>
        <dbReference type="ARBA" id="ARBA00004141"/>
    </source>
</evidence>
<dbReference type="AlphaFoldDB" id="T1XAB9"/>
<dbReference type="PANTHER" id="PTHR32322">
    <property type="entry name" value="INNER MEMBRANE TRANSPORTER"/>
    <property type="match status" value="1"/>
</dbReference>
<dbReference type="InterPro" id="IPR037185">
    <property type="entry name" value="EmrE-like"/>
</dbReference>
<dbReference type="HOGENOM" id="CLU_1937225_0_0_4"/>
<gene>
    <name evidence="7" type="ORF">VAPA_1c19860</name>
</gene>
<evidence type="ECO:0000256" key="2">
    <source>
        <dbReference type="ARBA" id="ARBA00022692"/>
    </source>
</evidence>
<keyword evidence="2 5" id="KW-0812">Transmembrane</keyword>
<feature type="transmembrane region" description="Helical" evidence="5">
    <location>
        <begin position="75"/>
        <end position="93"/>
    </location>
</feature>
<evidence type="ECO:0000256" key="3">
    <source>
        <dbReference type="ARBA" id="ARBA00022989"/>
    </source>
</evidence>
<evidence type="ECO:0000313" key="8">
    <source>
        <dbReference type="Proteomes" id="UP000016223"/>
    </source>
</evidence>
<name>T1XAB9_VARPD</name>
<dbReference type="InterPro" id="IPR000620">
    <property type="entry name" value="EamA_dom"/>
</dbReference>
<dbReference type="SUPFAM" id="SSF103481">
    <property type="entry name" value="Multidrug resistance efflux transporter EmrE"/>
    <property type="match status" value="1"/>
</dbReference>
<dbReference type="EMBL" id="CP003911">
    <property type="protein sequence ID" value="AGU49090.1"/>
    <property type="molecule type" value="Genomic_DNA"/>
</dbReference>
<accession>T1XAB9</accession>
<organism evidence="7 8">
    <name type="scientific">Variovorax paradoxus B4</name>
    <dbReference type="NCBI Taxonomy" id="1246301"/>
    <lineage>
        <taxon>Bacteria</taxon>
        <taxon>Pseudomonadati</taxon>
        <taxon>Pseudomonadota</taxon>
        <taxon>Betaproteobacteria</taxon>
        <taxon>Burkholderiales</taxon>
        <taxon>Comamonadaceae</taxon>
        <taxon>Variovorax</taxon>
    </lineage>
</organism>
<dbReference type="PATRIC" id="fig|1246301.3.peg.2016"/>
<feature type="domain" description="EamA" evidence="6">
    <location>
        <begin position="13"/>
        <end position="90"/>
    </location>
</feature>
<keyword evidence="4 5" id="KW-0472">Membrane</keyword>
<protein>
    <submittedName>
        <fullName evidence="7">Putative transporter, EamA-like family</fullName>
    </submittedName>
</protein>
<dbReference type="PANTHER" id="PTHR32322:SF9">
    <property type="entry name" value="AMINO-ACID METABOLITE EFFLUX PUMP-RELATED"/>
    <property type="match status" value="1"/>
</dbReference>
<feature type="transmembrane region" description="Helical" evidence="5">
    <location>
        <begin position="47"/>
        <end position="68"/>
    </location>
</feature>
<dbReference type="Pfam" id="PF00892">
    <property type="entry name" value="EamA"/>
    <property type="match status" value="1"/>
</dbReference>
<comment type="subcellular location">
    <subcellularLocation>
        <location evidence="1">Membrane</location>
        <topology evidence="1">Multi-pass membrane protein</topology>
    </subcellularLocation>
</comment>
<dbReference type="GO" id="GO:0016020">
    <property type="term" value="C:membrane"/>
    <property type="evidence" value="ECO:0007669"/>
    <property type="project" value="UniProtKB-SubCell"/>
</dbReference>
<feature type="transmembrane region" description="Helical" evidence="5">
    <location>
        <begin position="20"/>
        <end position="41"/>
    </location>
</feature>
<evidence type="ECO:0000313" key="7">
    <source>
        <dbReference type="EMBL" id="AGU49090.1"/>
    </source>
</evidence>
<dbReference type="KEGG" id="vpd:VAPA_1c19860"/>